<reference evidence="1" key="2">
    <citation type="submission" date="2022-01" db="EMBL/GenBank/DDBJ databases">
        <authorList>
            <person name="Yamashiro T."/>
            <person name="Shiraishi A."/>
            <person name="Satake H."/>
            <person name="Nakayama K."/>
        </authorList>
    </citation>
    <scope>NUCLEOTIDE SEQUENCE</scope>
</reference>
<proteinExistence type="predicted"/>
<sequence length="311" mass="34972">MVTRFGYVDLAVISESVHETSAKKKVTTITPFHELSVEYNSTSSVDYSYREDIDGDEYDDDDDYISPASSSSQSSRYSRASIYSKHQKLSNISLSALSGFIIVGQLDTKGRARRLPIKADIIKVLCFPGGTTLMVSHLQKECSDDFIECFKLSSLIKPLHNSLPDSIDQNQHLDSMDVGPCLFRQLGRHQYRIRSKEPSSSDGSLQTSQVDAGRKALDHFVQRATDRRRGVIELSFKGTSDFEQGELDEAGESNGAGSLGLSEVQVVEPKMRSHMNILEVDILGILMKFIEQTREYRETWDIQGRNEQRNE</sequence>
<accession>A0ABQ4ZV74</accession>
<dbReference type="Proteomes" id="UP001151760">
    <property type="component" value="Unassembled WGS sequence"/>
</dbReference>
<comment type="caution">
    <text evidence="1">The sequence shown here is derived from an EMBL/GenBank/DDBJ whole genome shotgun (WGS) entry which is preliminary data.</text>
</comment>
<organism evidence="1 2">
    <name type="scientific">Tanacetum coccineum</name>
    <dbReference type="NCBI Taxonomy" id="301880"/>
    <lineage>
        <taxon>Eukaryota</taxon>
        <taxon>Viridiplantae</taxon>
        <taxon>Streptophyta</taxon>
        <taxon>Embryophyta</taxon>
        <taxon>Tracheophyta</taxon>
        <taxon>Spermatophyta</taxon>
        <taxon>Magnoliopsida</taxon>
        <taxon>eudicotyledons</taxon>
        <taxon>Gunneridae</taxon>
        <taxon>Pentapetalae</taxon>
        <taxon>asterids</taxon>
        <taxon>campanulids</taxon>
        <taxon>Asterales</taxon>
        <taxon>Asteraceae</taxon>
        <taxon>Asteroideae</taxon>
        <taxon>Anthemideae</taxon>
        <taxon>Anthemidinae</taxon>
        <taxon>Tanacetum</taxon>
    </lineage>
</organism>
<evidence type="ECO:0000313" key="2">
    <source>
        <dbReference type="Proteomes" id="UP001151760"/>
    </source>
</evidence>
<reference evidence="1" key="1">
    <citation type="journal article" date="2022" name="Int. J. Mol. Sci.">
        <title>Draft Genome of Tanacetum Coccineum: Genomic Comparison of Closely Related Tanacetum-Family Plants.</title>
        <authorList>
            <person name="Yamashiro T."/>
            <person name="Shiraishi A."/>
            <person name="Nakayama K."/>
            <person name="Satake H."/>
        </authorList>
    </citation>
    <scope>NUCLEOTIDE SEQUENCE</scope>
</reference>
<gene>
    <name evidence="1" type="ORF">Tco_0800339</name>
</gene>
<name>A0ABQ4ZV74_9ASTR</name>
<keyword evidence="2" id="KW-1185">Reference proteome</keyword>
<protein>
    <submittedName>
        <fullName evidence="1">Uncharacterized protein</fullName>
    </submittedName>
</protein>
<evidence type="ECO:0000313" key="1">
    <source>
        <dbReference type="EMBL" id="GJS93371.1"/>
    </source>
</evidence>
<dbReference type="EMBL" id="BQNB010011652">
    <property type="protein sequence ID" value="GJS93371.1"/>
    <property type="molecule type" value="Genomic_DNA"/>
</dbReference>